<evidence type="ECO:0000259" key="2">
    <source>
        <dbReference type="Pfam" id="PF08327"/>
    </source>
</evidence>
<dbReference type="Gene3D" id="3.30.530.20">
    <property type="match status" value="1"/>
</dbReference>
<dbReference type="EMBL" id="AP012204">
    <property type="protein sequence ID" value="BAK37405.1"/>
    <property type="molecule type" value="Genomic_DNA"/>
</dbReference>
<proteinExistence type="inferred from homology"/>
<dbReference type="STRING" id="1032480.MLP_43910"/>
<dbReference type="Proteomes" id="UP000007947">
    <property type="component" value="Chromosome"/>
</dbReference>
<evidence type="ECO:0000256" key="1">
    <source>
        <dbReference type="ARBA" id="ARBA00006817"/>
    </source>
</evidence>
<dbReference type="OrthoDB" id="9798201at2"/>
<dbReference type="Pfam" id="PF08327">
    <property type="entry name" value="AHSA1"/>
    <property type="match status" value="1"/>
</dbReference>
<organism evidence="3 4">
    <name type="scientific">Microlunatus phosphovorus (strain ATCC 700054 / DSM 10555 / JCM 9379 / NBRC 101784 / NCIMB 13414 / VKM Ac-1990 / NM-1)</name>
    <dbReference type="NCBI Taxonomy" id="1032480"/>
    <lineage>
        <taxon>Bacteria</taxon>
        <taxon>Bacillati</taxon>
        <taxon>Actinomycetota</taxon>
        <taxon>Actinomycetes</taxon>
        <taxon>Propionibacteriales</taxon>
        <taxon>Propionibacteriaceae</taxon>
        <taxon>Microlunatus</taxon>
    </lineage>
</organism>
<reference evidence="3 4" key="1">
    <citation type="submission" date="2011-05" db="EMBL/GenBank/DDBJ databases">
        <title>Whole genome sequence of Microlunatus phosphovorus NM-1.</title>
        <authorList>
            <person name="Hosoyama A."/>
            <person name="Sasaki K."/>
            <person name="Harada T."/>
            <person name="Igarashi R."/>
            <person name="Kawakoshi A."/>
            <person name="Sasagawa M."/>
            <person name="Fukada J."/>
            <person name="Nakamura S."/>
            <person name="Katano Y."/>
            <person name="Hanada S."/>
            <person name="Kamagata Y."/>
            <person name="Nakamura N."/>
            <person name="Yamazaki S."/>
            <person name="Fujita N."/>
        </authorList>
    </citation>
    <scope>NUCLEOTIDE SEQUENCE [LARGE SCALE GENOMIC DNA]</scope>
    <source>
        <strain evidence="4">ATCC 700054 / DSM 10555 / JCM 9379 / NBRC 101784 / NCIMB 13414 / VKM Ac-1990 / NM-1</strain>
    </source>
</reference>
<name>F5XSZ7_MICPN</name>
<keyword evidence="4" id="KW-1185">Reference proteome</keyword>
<dbReference type="InterPro" id="IPR023393">
    <property type="entry name" value="START-like_dom_sf"/>
</dbReference>
<evidence type="ECO:0000313" key="3">
    <source>
        <dbReference type="EMBL" id="BAK37405.1"/>
    </source>
</evidence>
<dbReference type="KEGG" id="mph:MLP_43910"/>
<dbReference type="SUPFAM" id="SSF54909">
    <property type="entry name" value="Dimeric alpha+beta barrel"/>
    <property type="match status" value="1"/>
</dbReference>
<evidence type="ECO:0000313" key="4">
    <source>
        <dbReference type="Proteomes" id="UP000007947"/>
    </source>
</evidence>
<gene>
    <name evidence="3" type="ordered locus">MLP_43910</name>
</gene>
<dbReference type="eggNOG" id="COG2350">
    <property type="taxonomic scope" value="Bacteria"/>
</dbReference>
<dbReference type="InterPro" id="IPR011008">
    <property type="entry name" value="Dimeric_a/b-barrel"/>
</dbReference>
<comment type="similarity">
    <text evidence="1">Belongs to the AHA1 family.</text>
</comment>
<accession>F5XSZ7</accession>
<dbReference type="AlphaFoldDB" id="F5XSZ7"/>
<dbReference type="eggNOG" id="COG3832">
    <property type="taxonomic scope" value="Bacteria"/>
</dbReference>
<sequence length="247" mass="25970">MSLPPLRRQVLVGCDQPTAYRLFTDEIGAWWPLESHGCFGPGGSVAFDGRRIVETGPSGEIATWGTVTADDPPRSISFTWHPGQAPAEATHVTVAFASTGDSDVTLVTLEHSGWEAYRDPAAARGNYAGGWVVVLGCYADAPPAPDDATDLWFVLEHSAGPAAPPEGVFASPDFAKHAQFLGQLHADGFLVAAGPLPDTPGAGMTIVRASSQAGARQVIRAAQLEDGSVTSGLLDVRVRPWRVMLTG</sequence>
<feature type="domain" description="Activator of Hsp90 ATPase homologue 1/2-like C-terminal" evidence="2">
    <location>
        <begin position="20"/>
        <end position="128"/>
    </location>
</feature>
<dbReference type="InterPro" id="IPR013538">
    <property type="entry name" value="ASHA1/2-like_C"/>
</dbReference>
<protein>
    <recommendedName>
        <fullName evidence="2">Activator of Hsp90 ATPase homologue 1/2-like C-terminal domain-containing protein</fullName>
    </recommendedName>
</protein>
<dbReference type="RefSeq" id="WP_013865239.1">
    <property type="nucleotide sequence ID" value="NC_015635.1"/>
</dbReference>
<dbReference type="HOGENOM" id="CLU_1123520_0_0_11"/>
<dbReference type="SUPFAM" id="SSF55961">
    <property type="entry name" value="Bet v1-like"/>
    <property type="match status" value="1"/>
</dbReference>